<dbReference type="PANTHER" id="PTHR10037">
    <property type="entry name" value="VOLTAGE-GATED CATION CHANNEL CALCIUM AND SODIUM"/>
    <property type="match status" value="1"/>
</dbReference>
<feature type="region of interest" description="Disordered" evidence="6">
    <location>
        <begin position="78"/>
        <end position="154"/>
    </location>
</feature>
<comment type="subcellular location">
    <subcellularLocation>
        <location evidence="1">Membrane</location>
        <topology evidence="1">Multi-pass membrane protein</topology>
    </subcellularLocation>
</comment>
<sequence length="616" mass="68913">MAGRIQLDEEGEVDRLSDGLQKLRNFIEAEFVKQSLHFDEIVEGLKPQAQAKSLKGQGLLTKTYSSVTLESREFCFEEHKAPPPLVPPPRQEEVKEERFDETPARTPRGQEASHQTRLSGKRMRTSQTSGQTSSHDVEINPTYPDSKRSSIETEDTFVRSTLKKSINRAEAAQSVVENSVEGVRKLSRGIQRTGTVEIDIDAISPCRSFCYRVVTHWAFTNCVMLLILLNLVLLGIEVDKATQLGQFDIPRWFGVVNTLIVCVFLAEIGMKFIAFGFEGFLFGKDSFWNNLDFLVIAASVLEIGVELWDLSLSSSNSGSSAAHLRIMRTMRLVRALRGIRVIRLLRYVSALRTLVFSIVSTMGSLMWTLVLLQLLFYSFGVILTQIVSDHCRFEAITKRDDSNAIPECSEELLVRFWKNVPESMCTLLLAISGGLSWDDAFRPLRDVSALAVVLFILRLDEGNTAIESAQSDKDIAIMKQMRKHDAQVQALRHIFKEIDHDKSSHVTLGELQEALSAKKLSSFLESMGISTQDVSTLFMIIDADRSGMIDLDEFVSGCMQLHGPAKSLQMAQMSHENRVTRQVIKHLANSVSAIKKQLQLLSDLIQDGPIGQACAV</sequence>
<dbReference type="SUPFAM" id="SSF81324">
    <property type="entry name" value="Voltage-gated potassium channels"/>
    <property type="match status" value="1"/>
</dbReference>
<organism evidence="9">
    <name type="scientific">Cladocopium goreaui</name>
    <dbReference type="NCBI Taxonomy" id="2562237"/>
    <lineage>
        <taxon>Eukaryota</taxon>
        <taxon>Sar</taxon>
        <taxon>Alveolata</taxon>
        <taxon>Dinophyceae</taxon>
        <taxon>Suessiales</taxon>
        <taxon>Symbiodiniaceae</taxon>
        <taxon>Cladocopium</taxon>
    </lineage>
</organism>
<dbReference type="Pfam" id="PF00520">
    <property type="entry name" value="Ion_trans"/>
    <property type="match status" value="1"/>
</dbReference>
<dbReference type="Gene3D" id="1.10.287.70">
    <property type="match status" value="1"/>
</dbReference>
<evidence type="ECO:0000256" key="5">
    <source>
        <dbReference type="ARBA" id="ARBA00023136"/>
    </source>
</evidence>
<feature type="domain" description="EF-hand" evidence="8">
    <location>
        <begin position="486"/>
        <end position="521"/>
    </location>
</feature>
<dbReference type="EMBL" id="CAMXCT020004112">
    <property type="protein sequence ID" value="CAL1161082.1"/>
    <property type="molecule type" value="Genomic_DNA"/>
</dbReference>
<dbReference type="CDD" id="cd00051">
    <property type="entry name" value="EFh"/>
    <property type="match status" value="1"/>
</dbReference>
<comment type="caution">
    <text evidence="9">The sequence shown here is derived from an EMBL/GenBank/DDBJ whole genome shotgun (WGS) entry which is preliminary data.</text>
</comment>
<feature type="domain" description="EF-hand" evidence="8">
    <location>
        <begin position="529"/>
        <end position="564"/>
    </location>
</feature>
<evidence type="ECO:0000259" key="8">
    <source>
        <dbReference type="PROSITE" id="PS50222"/>
    </source>
</evidence>
<dbReference type="PANTHER" id="PTHR10037:SF62">
    <property type="entry name" value="SODIUM CHANNEL PROTEIN 60E"/>
    <property type="match status" value="1"/>
</dbReference>
<name>A0A9P1GEG0_9DINO</name>
<protein>
    <submittedName>
        <fullName evidence="10">Cation channel sperm-associated protein 1 (CatSper1) (HCatSper)</fullName>
    </submittedName>
</protein>
<keyword evidence="4 7" id="KW-1133">Transmembrane helix</keyword>
<keyword evidence="3" id="KW-0106">Calcium</keyword>
<dbReference type="SMART" id="SM00054">
    <property type="entry name" value="EFh"/>
    <property type="match status" value="2"/>
</dbReference>
<dbReference type="EMBL" id="CAMXCT030004112">
    <property type="protein sequence ID" value="CAL4795019.1"/>
    <property type="molecule type" value="Genomic_DNA"/>
</dbReference>
<dbReference type="InterPro" id="IPR002048">
    <property type="entry name" value="EF_hand_dom"/>
</dbReference>
<dbReference type="EMBL" id="CAMXCT010004112">
    <property type="protein sequence ID" value="CAI4007707.1"/>
    <property type="molecule type" value="Genomic_DNA"/>
</dbReference>
<dbReference type="InterPro" id="IPR027359">
    <property type="entry name" value="Volt_channel_dom_sf"/>
</dbReference>
<dbReference type="Proteomes" id="UP001152797">
    <property type="component" value="Unassembled WGS sequence"/>
</dbReference>
<dbReference type="GO" id="GO:0086010">
    <property type="term" value="P:membrane depolarization during action potential"/>
    <property type="evidence" value="ECO:0007669"/>
    <property type="project" value="TreeGrafter"/>
</dbReference>
<proteinExistence type="predicted"/>
<accession>A0A9P1GEG0</accession>
<feature type="compositionally biased region" description="Polar residues" evidence="6">
    <location>
        <begin position="125"/>
        <end position="134"/>
    </location>
</feature>
<feature type="transmembrane region" description="Helical" evidence="7">
    <location>
        <begin position="344"/>
        <end position="363"/>
    </location>
</feature>
<dbReference type="InterPro" id="IPR005821">
    <property type="entry name" value="Ion_trans_dom"/>
</dbReference>
<dbReference type="InterPro" id="IPR043203">
    <property type="entry name" value="VGCC_Ca_Na"/>
</dbReference>
<keyword evidence="2 7" id="KW-0812">Transmembrane</keyword>
<evidence type="ECO:0000313" key="10">
    <source>
        <dbReference type="EMBL" id="CAL4795019.1"/>
    </source>
</evidence>
<evidence type="ECO:0000313" key="11">
    <source>
        <dbReference type="Proteomes" id="UP001152797"/>
    </source>
</evidence>
<reference evidence="9" key="1">
    <citation type="submission" date="2022-10" db="EMBL/GenBank/DDBJ databases">
        <authorList>
            <person name="Chen Y."/>
            <person name="Dougan E. K."/>
            <person name="Chan C."/>
            <person name="Rhodes N."/>
            <person name="Thang M."/>
        </authorList>
    </citation>
    <scope>NUCLEOTIDE SEQUENCE</scope>
</reference>
<dbReference type="Gene3D" id="1.10.238.10">
    <property type="entry name" value="EF-hand"/>
    <property type="match status" value="1"/>
</dbReference>
<dbReference type="InterPro" id="IPR011992">
    <property type="entry name" value="EF-hand-dom_pair"/>
</dbReference>
<dbReference type="SUPFAM" id="SSF47473">
    <property type="entry name" value="EF-hand"/>
    <property type="match status" value="1"/>
</dbReference>
<dbReference type="AlphaFoldDB" id="A0A9P1GEG0"/>
<evidence type="ECO:0000256" key="1">
    <source>
        <dbReference type="ARBA" id="ARBA00004141"/>
    </source>
</evidence>
<dbReference type="GO" id="GO:0005248">
    <property type="term" value="F:voltage-gated sodium channel activity"/>
    <property type="evidence" value="ECO:0007669"/>
    <property type="project" value="TreeGrafter"/>
</dbReference>
<feature type="transmembrane region" description="Helical" evidence="7">
    <location>
        <begin position="214"/>
        <end position="234"/>
    </location>
</feature>
<evidence type="ECO:0000256" key="2">
    <source>
        <dbReference type="ARBA" id="ARBA00022692"/>
    </source>
</evidence>
<evidence type="ECO:0000256" key="7">
    <source>
        <dbReference type="SAM" id="Phobius"/>
    </source>
</evidence>
<evidence type="ECO:0000256" key="4">
    <source>
        <dbReference type="ARBA" id="ARBA00022989"/>
    </source>
</evidence>
<dbReference type="GO" id="GO:0001518">
    <property type="term" value="C:voltage-gated sodium channel complex"/>
    <property type="evidence" value="ECO:0007669"/>
    <property type="project" value="TreeGrafter"/>
</dbReference>
<evidence type="ECO:0000256" key="6">
    <source>
        <dbReference type="SAM" id="MobiDB-lite"/>
    </source>
</evidence>
<feature type="transmembrane region" description="Helical" evidence="7">
    <location>
        <begin position="255"/>
        <end position="275"/>
    </location>
</feature>
<dbReference type="GO" id="GO:0005509">
    <property type="term" value="F:calcium ion binding"/>
    <property type="evidence" value="ECO:0007669"/>
    <property type="project" value="InterPro"/>
</dbReference>
<evidence type="ECO:0000256" key="3">
    <source>
        <dbReference type="ARBA" id="ARBA00022837"/>
    </source>
</evidence>
<dbReference type="Gene3D" id="1.20.120.350">
    <property type="entry name" value="Voltage-gated potassium channels. Chain C"/>
    <property type="match status" value="1"/>
</dbReference>
<dbReference type="OrthoDB" id="446042at2759"/>
<keyword evidence="11" id="KW-1185">Reference proteome</keyword>
<reference evidence="10 11" key="2">
    <citation type="submission" date="2024-05" db="EMBL/GenBank/DDBJ databases">
        <authorList>
            <person name="Chen Y."/>
            <person name="Shah S."/>
            <person name="Dougan E. K."/>
            <person name="Thang M."/>
            <person name="Chan C."/>
        </authorList>
    </citation>
    <scope>NUCLEOTIDE SEQUENCE [LARGE SCALE GENOMIC DNA]</scope>
</reference>
<feature type="compositionally biased region" description="Basic and acidic residues" evidence="6">
    <location>
        <begin position="90"/>
        <end position="103"/>
    </location>
</feature>
<dbReference type="PROSITE" id="PS50222">
    <property type="entry name" value="EF_HAND_2"/>
    <property type="match status" value="2"/>
</dbReference>
<dbReference type="InterPro" id="IPR018247">
    <property type="entry name" value="EF_Hand_1_Ca_BS"/>
</dbReference>
<dbReference type="PROSITE" id="PS00018">
    <property type="entry name" value="EF_HAND_1"/>
    <property type="match status" value="1"/>
</dbReference>
<keyword evidence="5 7" id="KW-0472">Membrane</keyword>
<dbReference type="Pfam" id="PF13499">
    <property type="entry name" value="EF-hand_7"/>
    <property type="match status" value="1"/>
</dbReference>
<evidence type="ECO:0000313" key="9">
    <source>
        <dbReference type="EMBL" id="CAI4007707.1"/>
    </source>
</evidence>
<gene>
    <name evidence="9" type="ORF">C1SCF055_LOCUS33237</name>
</gene>